<evidence type="ECO:0000256" key="1">
    <source>
        <dbReference type="SAM" id="Phobius"/>
    </source>
</evidence>
<dbReference type="AlphaFoldDB" id="A0A7I7M6V1"/>
<keyword evidence="3" id="KW-1185">Reference proteome</keyword>
<dbReference type="KEGG" id="mpsc:MPSYJ_10630"/>
<dbReference type="Proteomes" id="UP000466514">
    <property type="component" value="Chromosome"/>
</dbReference>
<reference evidence="2 3" key="1">
    <citation type="journal article" date="2019" name="Emerg. Microbes Infect.">
        <title>Comprehensive subspecies identification of 175 nontuberculous mycobacteria species based on 7547 genomic profiles.</title>
        <authorList>
            <person name="Matsumoto Y."/>
            <person name="Kinjo T."/>
            <person name="Motooka D."/>
            <person name="Nabeya D."/>
            <person name="Jung N."/>
            <person name="Uechi K."/>
            <person name="Horii T."/>
            <person name="Iida T."/>
            <person name="Fujita J."/>
            <person name="Nakamura S."/>
        </authorList>
    </citation>
    <scope>NUCLEOTIDE SEQUENCE [LARGE SCALE GENOMIC DNA]</scope>
    <source>
        <strain evidence="2 3">JCM 13323</strain>
    </source>
</reference>
<proteinExistence type="predicted"/>
<evidence type="ECO:0008006" key="4">
    <source>
        <dbReference type="Google" id="ProtNLM"/>
    </source>
</evidence>
<protein>
    <recommendedName>
        <fullName evidence="4">Sodium:proton antiporter</fullName>
    </recommendedName>
</protein>
<feature type="transmembrane region" description="Helical" evidence="1">
    <location>
        <begin position="68"/>
        <end position="90"/>
    </location>
</feature>
<keyword evidence="1" id="KW-1133">Transmembrane helix</keyword>
<accession>A0A7I7M6V1</accession>
<dbReference type="EMBL" id="AP022574">
    <property type="protein sequence ID" value="BBX67602.1"/>
    <property type="molecule type" value="Genomic_DNA"/>
</dbReference>
<evidence type="ECO:0000313" key="3">
    <source>
        <dbReference type="Proteomes" id="UP000466514"/>
    </source>
</evidence>
<gene>
    <name evidence="2" type="ORF">MPSYJ_10630</name>
</gene>
<sequence>MTAVTVPCSESWNREQRAESPTQRLDRNWLCLLQELRVVLTGVQLLTGFLLTLPFQQRFSSLDGNMRGLYLATVACSIAATALLTAPVALHRLVFRRHMLSWLVTASHRLTVLGLLLLGAAVSGVATMIFEVLAGLAAGVTAGAGILTTWVLLWLALPLLARRGTRADVL</sequence>
<organism evidence="2 3">
    <name type="scientific">Mycolicibacterium psychrotolerans</name>
    <dbReference type="NCBI Taxonomy" id="216929"/>
    <lineage>
        <taxon>Bacteria</taxon>
        <taxon>Bacillati</taxon>
        <taxon>Actinomycetota</taxon>
        <taxon>Actinomycetes</taxon>
        <taxon>Mycobacteriales</taxon>
        <taxon>Mycobacteriaceae</taxon>
        <taxon>Mycolicibacterium</taxon>
    </lineage>
</organism>
<dbReference type="Pfam" id="PF19853">
    <property type="entry name" value="DUF6328"/>
    <property type="match status" value="1"/>
</dbReference>
<dbReference type="RefSeq" id="WP_163720707.1">
    <property type="nucleotide sequence ID" value="NZ_AP022574.1"/>
</dbReference>
<keyword evidence="1" id="KW-0812">Transmembrane</keyword>
<feature type="transmembrane region" description="Helical" evidence="1">
    <location>
        <begin position="110"/>
        <end position="130"/>
    </location>
</feature>
<evidence type="ECO:0000313" key="2">
    <source>
        <dbReference type="EMBL" id="BBX67602.1"/>
    </source>
</evidence>
<feature type="transmembrane region" description="Helical" evidence="1">
    <location>
        <begin position="136"/>
        <end position="157"/>
    </location>
</feature>
<dbReference type="InterPro" id="IPR046291">
    <property type="entry name" value="DUF6328"/>
</dbReference>
<name>A0A7I7M6V1_9MYCO</name>
<feature type="transmembrane region" description="Helical" evidence="1">
    <location>
        <begin position="36"/>
        <end position="56"/>
    </location>
</feature>
<keyword evidence="1" id="KW-0472">Membrane</keyword>